<protein>
    <submittedName>
        <fullName evidence="2">Putative beta-glycosyltransferase</fullName>
    </submittedName>
</protein>
<dbReference type="InterPro" id="IPR029044">
    <property type="entry name" value="Nucleotide-diphossugar_trans"/>
</dbReference>
<name>A0A139RC47_9STRE</name>
<accession>A0A139RC47</accession>
<keyword evidence="2" id="KW-0808">Transferase</keyword>
<evidence type="ECO:0000313" key="3">
    <source>
        <dbReference type="Proteomes" id="UP000072578"/>
    </source>
</evidence>
<gene>
    <name evidence="2" type="ORF">SINDD18_01657</name>
</gene>
<reference evidence="2 3" key="1">
    <citation type="submission" date="2016-01" db="EMBL/GenBank/DDBJ databases">
        <title>Highly variable Streptococcus oralis are common among viridans streptococci isolated from primates.</title>
        <authorList>
            <person name="Denapaite D."/>
            <person name="Rieger M."/>
            <person name="Koendgen S."/>
            <person name="Brueckner R."/>
            <person name="Ochigava I."/>
            <person name="Kappeler P."/>
            <person name="Maetz-Rensing K."/>
            <person name="Leendertz F."/>
            <person name="Hakenbeck R."/>
        </authorList>
    </citation>
    <scope>NUCLEOTIDE SEQUENCE [LARGE SCALE GENOMIC DNA]</scope>
    <source>
        <strain evidence="2 3">DD18</strain>
    </source>
</reference>
<dbReference type="PATRIC" id="fig|68892.8.peg.1811"/>
<dbReference type="EMBL" id="LQZF01000159">
    <property type="protein sequence ID" value="KXU12332.1"/>
    <property type="molecule type" value="Genomic_DNA"/>
</dbReference>
<dbReference type="InterPro" id="IPR001173">
    <property type="entry name" value="Glyco_trans_2-like"/>
</dbReference>
<dbReference type="AlphaFoldDB" id="A0A139RC47"/>
<dbReference type="RefSeq" id="WP_061863844.1">
    <property type="nucleotide sequence ID" value="NZ_KQ970823.1"/>
</dbReference>
<dbReference type="Pfam" id="PF00535">
    <property type="entry name" value="Glycos_transf_2"/>
    <property type="match status" value="1"/>
</dbReference>
<comment type="caution">
    <text evidence="2">The sequence shown here is derived from an EMBL/GenBank/DDBJ whole genome shotgun (WGS) entry which is preliminary data.</text>
</comment>
<dbReference type="PANTHER" id="PTHR22916:SF3">
    <property type="entry name" value="UDP-GLCNAC:BETAGAL BETA-1,3-N-ACETYLGLUCOSAMINYLTRANSFERASE-LIKE PROTEIN 1"/>
    <property type="match status" value="1"/>
</dbReference>
<dbReference type="Proteomes" id="UP000072578">
    <property type="component" value="Unassembled WGS sequence"/>
</dbReference>
<dbReference type="PANTHER" id="PTHR22916">
    <property type="entry name" value="GLYCOSYLTRANSFERASE"/>
    <property type="match status" value="1"/>
</dbReference>
<proteinExistence type="predicted"/>
<evidence type="ECO:0000313" key="2">
    <source>
        <dbReference type="EMBL" id="KXU12332.1"/>
    </source>
</evidence>
<evidence type="ECO:0000259" key="1">
    <source>
        <dbReference type="Pfam" id="PF00535"/>
    </source>
</evidence>
<sequence>MDKLYIVTPTYNREKELRKLYSSLKGQTDKNFVWLVIDDGSNDSTGELFQEWIKENFITIEYYFKANGGKHTAYNYALEIMGKEGYHVVVDSDDWLVETAVAIFRRAIINDTNIVGTVYPKGKKIKNEIDNVLLSIVDLRIKYKIVETCILIKNEQIHDYRFPTFDGEKFMSEEVLYIHLDKIGKFRFKNYEVYHFKYLEGGLTNNLFSLWLKNPKGTLYFLEQRKKFIKKNYKGVVKIKELIKTTLNMEAVEYTISKSTYDYFRKAGIKSILIFPFVYIVSKIRFK</sequence>
<organism evidence="2 3">
    <name type="scientific">Streptococcus infantis</name>
    <dbReference type="NCBI Taxonomy" id="68892"/>
    <lineage>
        <taxon>Bacteria</taxon>
        <taxon>Bacillati</taxon>
        <taxon>Bacillota</taxon>
        <taxon>Bacilli</taxon>
        <taxon>Lactobacillales</taxon>
        <taxon>Streptococcaceae</taxon>
        <taxon>Streptococcus</taxon>
    </lineage>
</organism>
<dbReference type="CDD" id="cd00761">
    <property type="entry name" value="Glyco_tranf_GTA_type"/>
    <property type="match status" value="1"/>
</dbReference>
<dbReference type="Gene3D" id="3.90.550.10">
    <property type="entry name" value="Spore Coat Polysaccharide Biosynthesis Protein SpsA, Chain A"/>
    <property type="match status" value="1"/>
</dbReference>
<dbReference type="SUPFAM" id="SSF53448">
    <property type="entry name" value="Nucleotide-diphospho-sugar transferases"/>
    <property type="match status" value="1"/>
</dbReference>
<dbReference type="GO" id="GO:0016758">
    <property type="term" value="F:hexosyltransferase activity"/>
    <property type="evidence" value="ECO:0007669"/>
    <property type="project" value="UniProtKB-ARBA"/>
</dbReference>
<feature type="domain" description="Glycosyltransferase 2-like" evidence="1">
    <location>
        <begin position="6"/>
        <end position="124"/>
    </location>
</feature>